<keyword evidence="4" id="KW-0233">DNA recombination</keyword>
<evidence type="ECO:0000313" key="7">
    <source>
        <dbReference type="Proteomes" id="UP001596978"/>
    </source>
</evidence>
<evidence type="ECO:0000259" key="5">
    <source>
        <dbReference type="PROSITE" id="PS51898"/>
    </source>
</evidence>
<reference evidence="7" key="1">
    <citation type="journal article" date="2019" name="Int. J. Syst. Evol. Microbiol.">
        <title>The Global Catalogue of Microorganisms (GCM) 10K type strain sequencing project: providing services to taxonomists for standard genome sequencing and annotation.</title>
        <authorList>
            <consortium name="The Broad Institute Genomics Platform"/>
            <consortium name="The Broad Institute Genome Sequencing Center for Infectious Disease"/>
            <person name="Wu L."/>
            <person name="Ma J."/>
        </authorList>
    </citation>
    <scope>NUCLEOTIDE SEQUENCE [LARGE SCALE GENOMIC DNA]</scope>
    <source>
        <strain evidence="7">CCUG 62952</strain>
    </source>
</reference>
<dbReference type="InterPro" id="IPR010998">
    <property type="entry name" value="Integrase_recombinase_N"/>
</dbReference>
<evidence type="ECO:0000313" key="6">
    <source>
        <dbReference type="EMBL" id="MFD0862332.1"/>
    </source>
</evidence>
<evidence type="ECO:0000256" key="2">
    <source>
        <dbReference type="ARBA" id="ARBA00022908"/>
    </source>
</evidence>
<keyword evidence="7" id="KW-1185">Reference proteome</keyword>
<dbReference type="RefSeq" id="WP_386407114.1">
    <property type="nucleotide sequence ID" value="NZ_JBHTJH010000005.1"/>
</dbReference>
<evidence type="ECO:0000256" key="1">
    <source>
        <dbReference type="ARBA" id="ARBA00008857"/>
    </source>
</evidence>
<dbReference type="Pfam" id="PF13495">
    <property type="entry name" value="Phage_int_SAM_4"/>
    <property type="match status" value="1"/>
</dbReference>
<dbReference type="Pfam" id="PF00589">
    <property type="entry name" value="Phage_integrase"/>
    <property type="match status" value="1"/>
</dbReference>
<gene>
    <name evidence="6" type="ORF">ACFQ1M_08925</name>
</gene>
<dbReference type="InterPro" id="IPR002104">
    <property type="entry name" value="Integrase_catalytic"/>
</dbReference>
<evidence type="ECO:0000256" key="3">
    <source>
        <dbReference type="ARBA" id="ARBA00023125"/>
    </source>
</evidence>
<protein>
    <submittedName>
        <fullName evidence="6">Tyrosine-type recombinase/integrase</fullName>
    </submittedName>
</protein>
<dbReference type="Proteomes" id="UP001596978">
    <property type="component" value="Unassembled WGS sequence"/>
</dbReference>
<organism evidence="6 7">
    <name type="scientific">Sungkyunkwania multivorans</name>
    <dbReference type="NCBI Taxonomy" id="1173618"/>
    <lineage>
        <taxon>Bacteria</taxon>
        <taxon>Pseudomonadati</taxon>
        <taxon>Bacteroidota</taxon>
        <taxon>Flavobacteriia</taxon>
        <taxon>Flavobacteriales</taxon>
        <taxon>Flavobacteriaceae</taxon>
        <taxon>Sungkyunkwania</taxon>
    </lineage>
</organism>
<dbReference type="Gene3D" id="1.10.150.130">
    <property type="match status" value="1"/>
</dbReference>
<keyword evidence="3" id="KW-0238">DNA-binding</keyword>
<dbReference type="PROSITE" id="PS51898">
    <property type="entry name" value="TYR_RECOMBINASE"/>
    <property type="match status" value="1"/>
</dbReference>
<keyword evidence="2" id="KW-0229">DNA integration</keyword>
<name>A0ABW3CYQ6_9FLAO</name>
<dbReference type="InterPro" id="IPR004107">
    <property type="entry name" value="Integrase_SAM-like_N"/>
</dbReference>
<dbReference type="InterPro" id="IPR011010">
    <property type="entry name" value="DNA_brk_join_enz"/>
</dbReference>
<accession>A0ABW3CYQ6</accession>
<dbReference type="PANTHER" id="PTHR30349:SF41">
    <property type="entry name" value="INTEGRASE_RECOMBINASE PROTEIN MJ0367-RELATED"/>
    <property type="match status" value="1"/>
</dbReference>
<dbReference type="Gene3D" id="1.10.443.10">
    <property type="entry name" value="Intergrase catalytic core"/>
    <property type="match status" value="1"/>
</dbReference>
<evidence type="ECO:0000256" key="4">
    <source>
        <dbReference type="ARBA" id="ARBA00023172"/>
    </source>
</evidence>
<comment type="similarity">
    <text evidence="1">Belongs to the 'phage' integrase family.</text>
</comment>
<sequence length="280" mass="32543">MDIDNVHRLLLRKNYSKHTQLTYLSYLKRYDAFCRTHHLTFHCGIEPFILRLIEEGYAISSQNQAINAIKFYLEKVEGHERLQIDIPRPKKERQLPVVLSPSEVMQIFECIDNVKHLAILKTIYACGLRISELLNLKLEDIDGKRMLLKVVQSKNRKDRLVPLPIELLTFLRSYYKRYRPKEYLFETPSAHHSEVPCPYSASSVRKILYRACKKAGIIKKVTPHTLRHSYATHLYEHGVSLRSIQVLLGHNSSKTTEIYTHVSNPHILGTPSPLSFLKLS</sequence>
<feature type="domain" description="Tyr recombinase" evidence="5">
    <location>
        <begin position="94"/>
        <end position="272"/>
    </location>
</feature>
<comment type="caution">
    <text evidence="6">The sequence shown here is derived from an EMBL/GenBank/DDBJ whole genome shotgun (WGS) entry which is preliminary data.</text>
</comment>
<dbReference type="InterPro" id="IPR050090">
    <property type="entry name" value="Tyrosine_recombinase_XerCD"/>
</dbReference>
<dbReference type="SUPFAM" id="SSF56349">
    <property type="entry name" value="DNA breaking-rejoining enzymes"/>
    <property type="match status" value="1"/>
</dbReference>
<proteinExistence type="inferred from homology"/>
<dbReference type="EMBL" id="JBHTJH010000005">
    <property type="protein sequence ID" value="MFD0862332.1"/>
    <property type="molecule type" value="Genomic_DNA"/>
</dbReference>
<dbReference type="InterPro" id="IPR013762">
    <property type="entry name" value="Integrase-like_cat_sf"/>
</dbReference>
<dbReference type="PANTHER" id="PTHR30349">
    <property type="entry name" value="PHAGE INTEGRASE-RELATED"/>
    <property type="match status" value="1"/>
</dbReference>